<dbReference type="Proteomes" id="UP001494902">
    <property type="component" value="Unassembled WGS sequence"/>
</dbReference>
<gene>
    <name evidence="2" type="ORF">WIS52_15060</name>
</gene>
<keyword evidence="3" id="KW-1185">Reference proteome</keyword>
<evidence type="ECO:0000313" key="2">
    <source>
        <dbReference type="EMBL" id="MEQ3551791.1"/>
    </source>
</evidence>
<accession>A0ABV1KBD9</accession>
<evidence type="ECO:0000256" key="1">
    <source>
        <dbReference type="SAM" id="MobiDB-lite"/>
    </source>
</evidence>
<feature type="compositionally biased region" description="Basic and acidic residues" evidence="1">
    <location>
        <begin position="1"/>
        <end position="13"/>
    </location>
</feature>
<protein>
    <submittedName>
        <fullName evidence="2">Uncharacterized protein</fullName>
    </submittedName>
</protein>
<feature type="region of interest" description="Disordered" evidence="1">
    <location>
        <begin position="1"/>
        <end position="55"/>
    </location>
</feature>
<dbReference type="EMBL" id="JBEDNQ010000005">
    <property type="protein sequence ID" value="MEQ3551791.1"/>
    <property type="molecule type" value="Genomic_DNA"/>
</dbReference>
<evidence type="ECO:0000313" key="3">
    <source>
        <dbReference type="Proteomes" id="UP001494902"/>
    </source>
</evidence>
<organism evidence="2 3">
    <name type="scientific">Pseudonocardia nematodicida</name>
    <dbReference type="NCBI Taxonomy" id="1206997"/>
    <lineage>
        <taxon>Bacteria</taxon>
        <taxon>Bacillati</taxon>
        <taxon>Actinomycetota</taxon>
        <taxon>Actinomycetes</taxon>
        <taxon>Pseudonocardiales</taxon>
        <taxon>Pseudonocardiaceae</taxon>
        <taxon>Pseudonocardia</taxon>
    </lineage>
</organism>
<sequence>MTDPAERMRRRIQEIFGDDPVTSADERADGGAPDAGEDADRDRWYTENRPPHHGD</sequence>
<comment type="caution">
    <text evidence="2">The sequence shown here is derived from an EMBL/GenBank/DDBJ whole genome shotgun (WGS) entry which is preliminary data.</text>
</comment>
<name>A0ABV1KBD9_9PSEU</name>
<reference evidence="2 3" key="1">
    <citation type="submission" date="2024-03" db="EMBL/GenBank/DDBJ databases">
        <title>Draft genome sequence of Pseudonocardia nematodicida JCM 31783.</title>
        <authorList>
            <person name="Butdee W."/>
            <person name="Duangmal K."/>
        </authorList>
    </citation>
    <scope>NUCLEOTIDE SEQUENCE [LARGE SCALE GENOMIC DNA]</scope>
    <source>
        <strain evidence="2 3">JCM 31783</strain>
    </source>
</reference>
<feature type="compositionally biased region" description="Basic and acidic residues" evidence="1">
    <location>
        <begin position="38"/>
        <end position="55"/>
    </location>
</feature>
<proteinExistence type="predicted"/>
<dbReference type="RefSeq" id="WP_349298861.1">
    <property type="nucleotide sequence ID" value="NZ_JBEDNQ010000005.1"/>
</dbReference>